<accession>A0AAV7L0R1</accession>
<gene>
    <name evidence="2" type="ORF">NDU88_002248</name>
</gene>
<feature type="region of interest" description="Disordered" evidence="1">
    <location>
        <begin position="90"/>
        <end position="120"/>
    </location>
</feature>
<feature type="compositionally biased region" description="Polar residues" evidence="1">
    <location>
        <begin position="534"/>
        <end position="550"/>
    </location>
</feature>
<name>A0AAV7L0R1_PLEWA</name>
<protein>
    <recommendedName>
        <fullName evidence="4">Endonuclease/exonuclease/phosphatase family domain-containing protein 1</fullName>
    </recommendedName>
</protein>
<dbReference type="Proteomes" id="UP001066276">
    <property type="component" value="Chromosome 12"/>
</dbReference>
<dbReference type="PANTHER" id="PTHR21180">
    <property type="entry name" value="ENDONUCLEASE/EXONUCLEASE/PHOSPHATASE FAMILY DOMAIN-CONTAINING PROTEIN 1"/>
    <property type="match status" value="1"/>
</dbReference>
<dbReference type="PANTHER" id="PTHR21180:SF32">
    <property type="entry name" value="ENDONUCLEASE_EXONUCLEASE_PHOSPHATASE FAMILY DOMAIN-CONTAINING PROTEIN 1"/>
    <property type="match status" value="1"/>
</dbReference>
<evidence type="ECO:0008006" key="4">
    <source>
        <dbReference type="Google" id="ProtNLM"/>
    </source>
</evidence>
<feature type="region of interest" description="Disordered" evidence="1">
    <location>
        <begin position="1"/>
        <end position="23"/>
    </location>
</feature>
<dbReference type="InterPro" id="IPR051675">
    <property type="entry name" value="Endo/Exo/Phosphatase_dom_1"/>
</dbReference>
<dbReference type="Gene3D" id="1.10.150.320">
    <property type="entry name" value="Photosystem II 12 kDa extrinsic protein"/>
    <property type="match status" value="2"/>
</dbReference>
<evidence type="ECO:0000313" key="3">
    <source>
        <dbReference type="Proteomes" id="UP001066276"/>
    </source>
</evidence>
<dbReference type="Pfam" id="PF12836">
    <property type="entry name" value="HHH_3"/>
    <property type="match status" value="2"/>
</dbReference>
<feature type="region of interest" description="Disordered" evidence="1">
    <location>
        <begin position="534"/>
        <end position="572"/>
    </location>
</feature>
<dbReference type="SUPFAM" id="SSF47781">
    <property type="entry name" value="RuvA domain 2-like"/>
    <property type="match status" value="2"/>
</dbReference>
<comment type="caution">
    <text evidence="2">The sequence shown here is derived from an EMBL/GenBank/DDBJ whole genome shotgun (WGS) entry which is preliminary data.</text>
</comment>
<keyword evidence="3" id="KW-1185">Reference proteome</keyword>
<dbReference type="EMBL" id="JANPWB010000016">
    <property type="protein sequence ID" value="KAJ1082078.1"/>
    <property type="molecule type" value="Genomic_DNA"/>
</dbReference>
<proteinExistence type="predicted"/>
<organism evidence="2 3">
    <name type="scientific">Pleurodeles waltl</name>
    <name type="common">Iberian ribbed newt</name>
    <dbReference type="NCBI Taxonomy" id="8319"/>
    <lineage>
        <taxon>Eukaryota</taxon>
        <taxon>Metazoa</taxon>
        <taxon>Chordata</taxon>
        <taxon>Craniata</taxon>
        <taxon>Vertebrata</taxon>
        <taxon>Euteleostomi</taxon>
        <taxon>Amphibia</taxon>
        <taxon>Batrachia</taxon>
        <taxon>Caudata</taxon>
        <taxon>Salamandroidea</taxon>
        <taxon>Salamandridae</taxon>
        <taxon>Pleurodelinae</taxon>
        <taxon>Pleurodeles</taxon>
    </lineage>
</organism>
<feature type="compositionally biased region" description="Polar residues" evidence="1">
    <location>
        <begin position="557"/>
        <end position="571"/>
    </location>
</feature>
<dbReference type="InterPro" id="IPR010994">
    <property type="entry name" value="RuvA_2-like"/>
</dbReference>
<evidence type="ECO:0000313" key="2">
    <source>
        <dbReference type="EMBL" id="KAJ1082078.1"/>
    </source>
</evidence>
<dbReference type="AlphaFoldDB" id="A0AAV7L0R1"/>
<reference evidence="2" key="1">
    <citation type="journal article" date="2022" name="bioRxiv">
        <title>Sequencing and chromosome-scale assembly of the giantPleurodeles waltlgenome.</title>
        <authorList>
            <person name="Brown T."/>
            <person name="Elewa A."/>
            <person name="Iarovenko S."/>
            <person name="Subramanian E."/>
            <person name="Araus A.J."/>
            <person name="Petzold A."/>
            <person name="Susuki M."/>
            <person name="Suzuki K.-i.T."/>
            <person name="Hayashi T."/>
            <person name="Toyoda A."/>
            <person name="Oliveira C."/>
            <person name="Osipova E."/>
            <person name="Leigh N.D."/>
            <person name="Simon A."/>
            <person name="Yun M.H."/>
        </authorList>
    </citation>
    <scope>NUCLEOTIDE SEQUENCE</scope>
    <source>
        <strain evidence="2">20211129_DDA</strain>
        <tissue evidence="2">Liver</tissue>
    </source>
</reference>
<dbReference type="InterPro" id="IPR036691">
    <property type="entry name" value="Endo/exonu/phosph_ase_sf"/>
</dbReference>
<evidence type="ECO:0000256" key="1">
    <source>
        <dbReference type="SAM" id="MobiDB-lite"/>
    </source>
</evidence>
<dbReference type="Gene3D" id="3.60.10.10">
    <property type="entry name" value="Endonuclease/exonuclease/phosphatase"/>
    <property type="match status" value="1"/>
</dbReference>
<dbReference type="GO" id="GO:0005886">
    <property type="term" value="C:plasma membrane"/>
    <property type="evidence" value="ECO:0007669"/>
    <property type="project" value="TreeGrafter"/>
</dbReference>
<sequence>MRYPAVKQLQGKGSQSWDTPSLGAETTDAVSHCFCPCLPATGTGHPGFTYTGSETFVRPRWISPGSEEGLGLRQVALEEATGTRAMGQSLRCHRGSHNGMPRSLKKKKRPLSAASQPSETLLGTSNQVNINLASEEELMTLPGVSRAMAHSITVYRHRIGGFRKVEDLVLVAGFGAEKMQQLRSEICVGAITRRPMQGSCLDLPSSTKVNLNTASMAELLNLGYLSEELVQAILSYRTGHGAFRRLKDLENVNGVDEALLKQIEPHLSISIPRPATIHVDLNWADFSELRSSDPKEQLTTPNGPRIRDPHISQPSQVFSGLYAERRVVRVGSCILQGLTLAMVEDRRLREGLCLSLLENGITLLAVQEVLEEAALEKLCREMETPSLPAVRDWPGPRGSWRYVIPDCENETQEEKRAAFLWDSTSGLELVSVVNIEIAEPGGVRCPQECQPLLGHFKVEKLDFKLFNVHVKYLGQVPEASSHVANRLESLRSHLEDGPQLLALGVFRNELDVKSLSFLEGCGFSCCIPSNTISKDTEDPLSQRNGPTEVTSTEKGRSFGTNSPSGEPTTQGEIVGQKVSPNHVSSRGTQDPPLNSMWSSSTIQALTTGRWGVIQNGLEIPQPRCEQLHYPDISHSRFLWVELYKG</sequence>